<dbReference type="InParanoid" id="A0A1X7V653"/>
<dbReference type="OrthoDB" id="1739706at2759"/>
<dbReference type="PANTHER" id="PTHR45749:SF37">
    <property type="entry name" value="OS05G0311600 PROTEIN"/>
    <property type="match status" value="1"/>
</dbReference>
<reference evidence="2" key="1">
    <citation type="submission" date="2017-05" db="UniProtKB">
        <authorList>
            <consortium name="EnsemblMetazoa"/>
        </authorList>
    </citation>
    <scope>IDENTIFICATION</scope>
</reference>
<protein>
    <recommendedName>
        <fullName evidence="1">DUF4371 domain-containing protein</fullName>
    </recommendedName>
</protein>
<dbReference type="InterPro" id="IPR025398">
    <property type="entry name" value="DUF4371"/>
</dbReference>
<evidence type="ECO:0000259" key="1">
    <source>
        <dbReference type="Pfam" id="PF14291"/>
    </source>
</evidence>
<dbReference type="SUPFAM" id="SSF53098">
    <property type="entry name" value="Ribonuclease H-like"/>
    <property type="match status" value="1"/>
</dbReference>
<proteinExistence type="predicted"/>
<evidence type="ECO:0000313" key="2">
    <source>
        <dbReference type="EnsemblMetazoa" id="Aqu2.1.35483_001"/>
    </source>
</evidence>
<dbReference type="EnsemblMetazoa" id="Aqu2.1.35483_001">
    <property type="protein sequence ID" value="Aqu2.1.35483_001"/>
    <property type="gene ID" value="Aqu2.1.35483"/>
</dbReference>
<sequence length="265" mass="29563">MIQNNIIAVMATLVRKKICSSIQKAGFYSLMVDETKDLSKQKQISFVVRYVDGDTKPAAIKERFLTFHSAASLDAESLTQYILNTLSNYNLDPQLMVSQGYDGAAVMSGHCSGVQQCVRQVAPHAIYVHCYAHILNLVLVDCVKNNSFASEFFSLLQSLYVLLSTSKAHVVFIDKQKELYPNKPTKELKRLSDTRYACRSLTLDVIAGTYDCIIATLEHIAEDADKAKAIEAAGLLHQAHSFKFLACLIIFQRLMNITKSLSDQL</sequence>
<name>A0A1X7V653_AMPQE</name>
<dbReference type="PANTHER" id="PTHR45749">
    <property type="match status" value="1"/>
</dbReference>
<dbReference type="Pfam" id="PF14291">
    <property type="entry name" value="DUF4371"/>
    <property type="match status" value="1"/>
</dbReference>
<dbReference type="eggNOG" id="ENOG502QPQD">
    <property type="taxonomic scope" value="Eukaryota"/>
</dbReference>
<dbReference type="InterPro" id="IPR012337">
    <property type="entry name" value="RNaseH-like_sf"/>
</dbReference>
<dbReference type="AlphaFoldDB" id="A0A1X7V653"/>
<feature type="domain" description="DUF4371" evidence="1">
    <location>
        <begin position="2"/>
        <end position="112"/>
    </location>
</feature>
<accession>A0A1X7V653</accession>
<organism evidence="2">
    <name type="scientific">Amphimedon queenslandica</name>
    <name type="common">Sponge</name>
    <dbReference type="NCBI Taxonomy" id="400682"/>
    <lineage>
        <taxon>Eukaryota</taxon>
        <taxon>Metazoa</taxon>
        <taxon>Porifera</taxon>
        <taxon>Demospongiae</taxon>
        <taxon>Heteroscleromorpha</taxon>
        <taxon>Haplosclerida</taxon>
        <taxon>Niphatidae</taxon>
        <taxon>Amphimedon</taxon>
    </lineage>
</organism>
<dbReference type="STRING" id="400682.A0A1X7V653"/>